<evidence type="ECO:0000256" key="8">
    <source>
        <dbReference type="PROSITE-ProRule" id="PRU01360"/>
    </source>
</evidence>
<dbReference type="AlphaFoldDB" id="H1Y8K0"/>
<dbReference type="RefSeq" id="WP_008505806.1">
    <property type="nucleotide sequence ID" value="NZ_CM001403.1"/>
</dbReference>
<dbReference type="eggNOG" id="COG1629">
    <property type="taxonomic scope" value="Bacteria"/>
</dbReference>
<keyword evidence="5 9" id="KW-0732">Signal</keyword>
<evidence type="ECO:0000259" key="10">
    <source>
        <dbReference type="Pfam" id="PF07715"/>
    </source>
</evidence>
<dbReference type="NCBIfam" id="TIGR04057">
    <property type="entry name" value="SusC_RagA_signa"/>
    <property type="match status" value="1"/>
</dbReference>
<dbReference type="InterPro" id="IPR023996">
    <property type="entry name" value="TonB-dep_OMP_SusC/RagA"/>
</dbReference>
<feature type="chain" id="PRO_5003557550" evidence="9">
    <location>
        <begin position="28"/>
        <end position="1005"/>
    </location>
</feature>
<evidence type="ECO:0000256" key="5">
    <source>
        <dbReference type="ARBA" id="ARBA00022729"/>
    </source>
</evidence>
<dbReference type="SUPFAM" id="SSF56935">
    <property type="entry name" value="Porins"/>
    <property type="match status" value="1"/>
</dbReference>
<keyword evidence="6 8" id="KW-0472">Membrane</keyword>
<dbReference type="HOGENOM" id="CLU_004317_0_2_10"/>
<evidence type="ECO:0000313" key="12">
    <source>
        <dbReference type="Proteomes" id="UP000002774"/>
    </source>
</evidence>
<dbReference type="InterPro" id="IPR008969">
    <property type="entry name" value="CarboxyPept-like_regulatory"/>
</dbReference>
<feature type="signal peptide" evidence="9">
    <location>
        <begin position="1"/>
        <end position="27"/>
    </location>
</feature>
<keyword evidence="4 8" id="KW-0812">Transmembrane</keyword>
<dbReference type="GO" id="GO:0044718">
    <property type="term" value="P:siderophore transmembrane transport"/>
    <property type="evidence" value="ECO:0007669"/>
    <property type="project" value="TreeGrafter"/>
</dbReference>
<name>H1Y8K0_9SPHI</name>
<keyword evidence="2 8" id="KW-0813">Transport</keyword>
<feature type="domain" description="TonB-dependent receptor plug" evidence="10">
    <location>
        <begin position="124"/>
        <end position="233"/>
    </location>
</feature>
<dbReference type="Gene3D" id="2.40.170.20">
    <property type="entry name" value="TonB-dependent receptor, beta-barrel domain"/>
    <property type="match status" value="1"/>
</dbReference>
<keyword evidence="7 8" id="KW-0998">Cell outer membrane</keyword>
<evidence type="ECO:0000256" key="6">
    <source>
        <dbReference type="ARBA" id="ARBA00023136"/>
    </source>
</evidence>
<dbReference type="InterPro" id="IPR012910">
    <property type="entry name" value="Plug_dom"/>
</dbReference>
<evidence type="ECO:0000256" key="7">
    <source>
        <dbReference type="ARBA" id="ARBA00023237"/>
    </source>
</evidence>
<evidence type="ECO:0000256" key="4">
    <source>
        <dbReference type="ARBA" id="ARBA00022692"/>
    </source>
</evidence>
<dbReference type="Pfam" id="PF13715">
    <property type="entry name" value="CarbopepD_reg_2"/>
    <property type="match status" value="1"/>
</dbReference>
<protein>
    <submittedName>
        <fullName evidence="11">TonB-dependent receptor plug</fullName>
    </submittedName>
</protein>
<dbReference type="OrthoDB" id="9768177at2"/>
<dbReference type="PANTHER" id="PTHR30069:SF29">
    <property type="entry name" value="HEMOGLOBIN AND HEMOGLOBIN-HAPTOGLOBIN-BINDING PROTEIN 1-RELATED"/>
    <property type="match status" value="1"/>
</dbReference>
<dbReference type="PROSITE" id="PS52016">
    <property type="entry name" value="TONB_DEPENDENT_REC_3"/>
    <property type="match status" value="1"/>
</dbReference>
<dbReference type="NCBIfam" id="TIGR04056">
    <property type="entry name" value="OMP_RagA_SusC"/>
    <property type="match status" value="1"/>
</dbReference>
<proteinExistence type="inferred from homology"/>
<comment type="subcellular location">
    <subcellularLocation>
        <location evidence="1 8">Cell outer membrane</location>
        <topology evidence="1 8">Multi-pass membrane protein</topology>
    </subcellularLocation>
</comment>
<dbReference type="Pfam" id="PF07715">
    <property type="entry name" value="Plug"/>
    <property type="match status" value="1"/>
</dbReference>
<evidence type="ECO:0000256" key="3">
    <source>
        <dbReference type="ARBA" id="ARBA00022452"/>
    </source>
</evidence>
<dbReference type="SUPFAM" id="SSF49464">
    <property type="entry name" value="Carboxypeptidase regulatory domain-like"/>
    <property type="match status" value="1"/>
</dbReference>
<dbReference type="GO" id="GO:0009279">
    <property type="term" value="C:cell outer membrane"/>
    <property type="evidence" value="ECO:0007669"/>
    <property type="project" value="UniProtKB-SubCell"/>
</dbReference>
<evidence type="ECO:0000256" key="2">
    <source>
        <dbReference type="ARBA" id="ARBA00022448"/>
    </source>
</evidence>
<dbReference type="Proteomes" id="UP000002774">
    <property type="component" value="Chromosome"/>
</dbReference>
<comment type="similarity">
    <text evidence="8">Belongs to the TonB-dependent receptor family.</text>
</comment>
<keyword evidence="12" id="KW-1185">Reference proteome</keyword>
<dbReference type="GO" id="GO:0015344">
    <property type="term" value="F:siderophore uptake transmembrane transporter activity"/>
    <property type="evidence" value="ECO:0007669"/>
    <property type="project" value="TreeGrafter"/>
</dbReference>
<accession>H1Y8K0</accession>
<dbReference type="Gene3D" id="2.60.40.1120">
    <property type="entry name" value="Carboxypeptidase-like, regulatory domain"/>
    <property type="match status" value="1"/>
</dbReference>
<keyword evidence="11" id="KW-0675">Receptor</keyword>
<evidence type="ECO:0000256" key="1">
    <source>
        <dbReference type="ARBA" id="ARBA00004571"/>
    </source>
</evidence>
<evidence type="ECO:0000256" key="9">
    <source>
        <dbReference type="SAM" id="SignalP"/>
    </source>
</evidence>
<organism evidence="11 12">
    <name type="scientific">Mucilaginibacter paludis DSM 18603</name>
    <dbReference type="NCBI Taxonomy" id="714943"/>
    <lineage>
        <taxon>Bacteria</taxon>
        <taxon>Pseudomonadati</taxon>
        <taxon>Bacteroidota</taxon>
        <taxon>Sphingobacteriia</taxon>
        <taxon>Sphingobacteriales</taxon>
        <taxon>Sphingobacteriaceae</taxon>
        <taxon>Mucilaginibacter</taxon>
    </lineage>
</organism>
<gene>
    <name evidence="11" type="ORF">Mucpa_1764</name>
</gene>
<dbReference type="InterPro" id="IPR036942">
    <property type="entry name" value="Beta-barrel_TonB_sf"/>
</dbReference>
<evidence type="ECO:0000313" key="11">
    <source>
        <dbReference type="EMBL" id="EHQ25918.1"/>
    </source>
</evidence>
<dbReference type="Gene3D" id="2.170.130.10">
    <property type="entry name" value="TonB-dependent receptor, plug domain"/>
    <property type="match status" value="1"/>
</dbReference>
<dbReference type="InterPro" id="IPR023997">
    <property type="entry name" value="TonB-dep_OMP_SusC/RagA_CS"/>
</dbReference>
<reference evidence="11" key="1">
    <citation type="submission" date="2011-09" db="EMBL/GenBank/DDBJ databases">
        <title>The permanent draft genome of Mucilaginibacter paludis DSM 18603.</title>
        <authorList>
            <consortium name="US DOE Joint Genome Institute (JGI-PGF)"/>
            <person name="Lucas S."/>
            <person name="Han J."/>
            <person name="Lapidus A."/>
            <person name="Bruce D."/>
            <person name="Goodwin L."/>
            <person name="Pitluck S."/>
            <person name="Peters L."/>
            <person name="Kyrpides N."/>
            <person name="Mavromatis K."/>
            <person name="Ivanova N."/>
            <person name="Mikhailova N."/>
            <person name="Held B."/>
            <person name="Detter J.C."/>
            <person name="Tapia R."/>
            <person name="Han C."/>
            <person name="Land M."/>
            <person name="Hauser L."/>
            <person name="Markowitz V."/>
            <person name="Cheng J.-F."/>
            <person name="Hugenholtz P."/>
            <person name="Woyke T."/>
            <person name="Wu D."/>
            <person name="Tindall B."/>
            <person name="Brambilla E."/>
            <person name="Klenk H.-P."/>
            <person name="Eisen J.A."/>
        </authorList>
    </citation>
    <scope>NUCLEOTIDE SEQUENCE [LARGE SCALE GENOMIC DNA]</scope>
    <source>
        <strain evidence="11">DSM 18603</strain>
    </source>
</reference>
<keyword evidence="3 8" id="KW-1134">Transmembrane beta strand</keyword>
<sequence length="1005" mass="109737">MRRKFTYFSVFTFMLNVLLCANLHVFAQKTAYVLKGRVIDAKGNPLPGASIKVGTSTMGTLADANGNFTLNLTEPVKLKVSFVSFVTRVVDVSSANKVIDITLSEDAHQLSDVVVVGYGTQKRSDVVGSVTSVPKSRLSGLPATNVLQSLEGAVAGVSITVPSGIPGTQPSTQLRGQNSINASSDPYVVVDGIPLSKTGGSLNDINPNDIASIEILKDPSAVAIYGTNGSNGVILVTTKRGSTGKPVVRYSGSVGLDNIAHLLTPRTGPEYYQKYQDYLSQNKLTNTYPVPNLSEVAAYNAGTTTDWMKEITQQGIYQDHNVSISGGSPDVKYYISGDYLSEKGDIKGYQYQRVSIRSNLDINVTDYLTLGTNIYYANNNYDGGRANLQMASNMSPYGVEYNADGSYKIYPMDPEQLYTNPLLGLTTTAIRRSVNVSGNGFADLKLDAILKGLKYRLNVGYNFVPGRTDNYTGRLANNLVGSGSANNTEYNTYTLENLLLYNRDFGKHHIDFTGLYSQQESNYLSSGASASGFVNDELTFYNLSAGTTPSVTSYASRSARRSQMGRINYSFDSRYLLNFTVRRDGSSVFGANTNKYGWFPVGGIGWNVSNEKFMQNVTTINSLKLRASYGRTGNEAINPYATTTTDGTVRYPFEGAVYTGVLAGTTLGNANLHWETKTGLNIGTDFAVLKNRITGTIDYYNTTTSDLLLYRSLPAISGYNNVLYNIGKVGNKGIEVTLNTRNVDSKDFRWESTIVFAQNKNAIKDLYGDQKSDLGNRWFIGSPISVIYDYKKVGIWQTGEDVSKQDPTAKPGDIKFADTNGDGKITEDDKVILGQTAPKWTGGFTNTFHYKNLSLSVFIQTAQGQMRYNSDLNNIEAQGRANTPAAIGYWTPTNGENFYNSLAYTNSRGYGFPQDASYTRIKDVTLSYVVPQRYLDKIHVSGLTVFASGRNLHTFTNWIGTDPEITQYTRGSGNSGSNQAAFASNSDNNYPLVRTVVLGVTVSLK</sequence>
<dbReference type="EMBL" id="CM001403">
    <property type="protein sequence ID" value="EHQ25918.1"/>
    <property type="molecule type" value="Genomic_DNA"/>
</dbReference>
<dbReference type="InterPro" id="IPR037066">
    <property type="entry name" value="Plug_dom_sf"/>
</dbReference>
<dbReference type="InterPro" id="IPR039426">
    <property type="entry name" value="TonB-dep_rcpt-like"/>
</dbReference>
<dbReference type="STRING" id="714943.Mucpa_1764"/>
<dbReference type="PANTHER" id="PTHR30069">
    <property type="entry name" value="TONB-DEPENDENT OUTER MEMBRANE RECEPTOR"/>
    <property type="match status" value="1"/>
</dbReference>